<organism evidence="2 3">
    <name type="scientific">Pan troglodytes</name>
    <name type="common">Chimpanzee</name>
    <dbReference type="NCBI Taxonomy" id="9598"/>
    <lineage>
        <taxon>Eukaryota</taxon>
        <taxon>Metazoa</taxon>
        <taxon>Chordata</taxon>
        <taxon>Craniata</taxon>
        <taxon>Vertebrata</taxon>
        <taxon>Euteleostomi</taxon>
        <taxon>Mammalia</taxon>
        <taxon>Eutheria</taxon>
        <taxon>Euarchontoglires</taxon>
        <taxon>Primates</taxon>
        <taxon>Haplorrhini</taxon>
        <taxon>Catarrhini</taxon>
        <taxon>Hominidae</taxon>
        <taxon>Pan</taxon>
    </lineage>
</organism>
<evidence type="ECO:0000313" key="2">
    <source>
        <dbReference type="EMBL" id="PNI25658.1"/>
    </source>
</evidence>
<reference evidence="2 3" key="1">
    <citation type="submission" date="2017-12" db="EMBL/GenBank/DDBJ databases">
        <title>High-resolution comparative analysis of great ape genomes.</title>
        <authorList>
            <person name="Pollen A."/>
            <person name="Hastie A."/>
            <person name="Hormozdiari F."/>
            <person name="Dougherty M."/>
            <person name="Liu R."/>
            <person name="Chaisson M."/>
            <person name="Hoppe E."/>
            <person name="Hill C."/>
            <person name="Pang A."/>
            <person name="Hillier L."/>
            <person name="Baker C."/>
            <person name="Armstrong J."/>
            <person name="Shendure J."/>
            <person name="Paten B."/>
            <person name="Wilson R."/>
            <person name="Chao H."/>
            <person name="Schneider V."/>
            <person name="Ventura M."/>
            <person name="Kronenberg Z."/>
            <person name="Murali S."/>
            <person name="Gordon D."/>
            <person name="Cantsilieris S."/>
            <person name="Munson K."/>
            <person name="Nelson B."/>
            <person name="Raja A."/>
            <person name="Underwood J."/>
            <person name="Diekhans M."/>
            <person name="Fiddes I."/>
            <person name="Haussler D."/>
            <person name="Eichler E."/>
        </authorList>
    </citation>
    <scope>NUCLEOTIDE SEQUENCE [LARGE SCALE GENOMIC DNA]</scope>
    <source>
        <strain evidence="2">Yerkes chimp pedigree #C0471</strain>
    </source>
</reference>
<proteinExistence type="predicted"/>
<gene>
    <name evidence="2" type="ORF">CK820_G0044887</name>
</gene>
<comment type="caution">
    <text evidence="2">The sequence shown here is derived from an EMBL/GenBank/DDBJ whole genome shotgun (WGS) entry which is preliminary data.</text>
</comment>
<dbReference type="EMBL" id="NBAG03000430">
    <property type="protein sequence ID" value="PNI25658.1"/>
    <property type="molecule type" value="Genomic_DNA"/>
</dbReference>
<dbReference type="Proteomes" id="UP000236370">
    <property type="component" value="Unassembled WGS sequence"/>
</dbReference>
<keyword evidence="1" id="KW-0732">Signal</keyword>
<sequence>MAGQRVLLLVAFLLSGVLLSEAAKILTISTLGECLAGEFPDRRFPDPRTARAPANGD</sequence>
<protein>
    <submittedName>
        <fullName evidence="2">UGT3A1 isoform 2</fullName>
    </submittedName>
</protein>
<accession>A0A2J8JSB6</accession>
<feature type="chain" id="PRO_5014400477" evidence="1">
    <location>
        <begin position="23"/>
        <end position="57"/>
    </location>
</feature>
<evidence type="ECO:0000256" key="1">
    <source>
        <dbReference type="SAM" id="SignalP"/>
    </source>
</evidence>
<feature type="signal peptide" evidence="1">
    <location>
        <begin position="1"/>
        <end position="22"/>
    </location>
</feature>
<evidence type="ECO:0000313" key="3">
    <source>
        <dbReference type="Proteomes" id="UP000236370"/>
    </source>
</evidence>
<name>A0A2J8JSB6_PANTR</name>
<dbReference type="AlphaFoldDB" id="A0A2J8JSB6"/>